<organism evidence="8 9">
    <name type="scientific">Immundisolibacter cernigliae</name>
    <dbReference type="NCBI Taxonomy" id="1810504"/>
    <lineage>
        <taxon>Bacteria</taxon>
        <taxon>Pseudomonadati</taxon>
        <taxon>Pseudomonadota</taxon>
        <taxon>Gammaproteobacteria</taxon>
        <taxon>Immundisolibacterales</taxon>
        <taxon>Immundisolibacteraceae</taxon>
        <taxon>Immundisolibacter</taxon>
    </lineage>
</organism>
<dbReference type="InterPro" id="IPR050638">
    <property type="entry name" value="AA-Vitamin_Transporters"/>
</dbReference>
<evidence type="ECO:0000256" key="1">
    <source>
        <dbReference type="ARBA" id="ARBA00004651"/>
    </source>
</evidence>
<feature type="domain" description="EamA" evidence="7">
    <location>
        <begin position="152"/>
        <end position="287"/>
    </location>
</feature>
<feature type="transmembrane region" description="Helical" evidence="6">
    <location>
        <begin position="68"/>
        <end position="90"/>
    </location>
</feature>
<evidence type="ECO:0000259" key="7">
    <source>
        <dbReference type="Pfam" id="PF00892"/>
    </source>
</evidence>
<keyword evidence="3 6" id="KW-0812">Transmembrane</keyword>
<dbReference type="KEGG" id="gbi:PG2T_07520"/>
<evidence type="ECO:0000256" key="2">
    <source>
        <dbReference type="ARBA" id="ARBA00022475"/>
    </source>
</evidence>
<dbReference type="STRING" id="1810504.PG2T_07520"/>
<dbReference type="InterPro" id="IPR000620">
    <property type="entry name" value="EamA_dom"/>
</dbReference>
<accession>A0A1B1YXM0</accession>
<dbReference type="EMBL" id="CP014671">
    <property type="protein sequence ID" value="ANX05541.1"/>
    <property type="molecule type" value="Genomic_DNA"/>
</dbReference>
<dbReference type="GO" id="GO:0005886">
    <property type="term" value="C:plasma membrane"/>
    <property type="evidence" value="ECO:0007669"/>
    <property type="project" value="UniProtKB-SubCell"/>
</dbReference>
<dbReference type="PANTHER" id="PTHR32322">
    <property type="entry name" value="INNER MEMBRANE TRANSPORTER"/>
    <property type="match status" value="1"/>
</dbReference>
<proteinExistence type="predicted"/>
<keyword evidence="5 6" id="KW-0472">Membrane</keyword>
<dbReference type="PANTHER" id="PTHR32322:SF18">
    <property type="entry name" value="S-ADENOSYLMETHIONINE_S-ADENOSYLHOMOCYSTEINE TRANSPORTER"/>
    <property type="match status" value="1"/>
</dbReference>
<feature type="domain" description="EamA" evidence="7">
    <location>
        <begin position="7"/>
        <end position="138"/>
    </location>
</feature>
<reference evidence="9" key="1">
    <citation type="submission" date="2016-03" db="EMBL/GenBank/DDBJ databases">
        <title>Complete genome sequence of Solimmundus cernigliae, representing a novel lineage of polycyclic aromatic hydrocarbon degraders within the Gammaproteobacteria.</title>
        <authorList>
            <person name="Singleton D.R."/>
            <person name="Dickey A.N."/>
            <person name="Scholl E.H."/>
            <person name="Wright F.A."/>
            <person name="Aitken M.D."/>
        </authorList>
    </citation>
    <scope>NUCLEOTIDE SEQUENCE [LARGE SCALE GENOMIC DNA]</scope>
    <source>
        <strain evidence="9">TR3.2</strain>
    </source>
</reference>
<feature type="transmembrane region" description="Helical" evidence="6">
    <location>
        <begin position="35"/>
        <end position="56"/>
    </location>
</feature>
<comment type="subcellular location">
    <subcellularLocation>
        <location evidence="1">Cell membrane</location>
        <topology evidence="1">Multi-pass membrane protein</topology>
    </subcellularLocation>
</comment>
<protein>
    <submittedName>
        <fullName evidence="8">Multidrug DMT transporter permease</fullName>
    </submittedName>
</protein>
<evidence type="ECO:0000256" key="4">
    <source>
        <dbReference type="ARBA" id="ARBA00022989"/>
    </source>
</evidence>
<keyword evidence="4 6" id="KW-1133">Transmembrane helix</keyword>
<evidence type="ECO:0000256" key="3">
    <source>
        <dbReference type="ARBA" id="ARBA00022692"/>
    </source>
</evidence>
<feature type="transmembrane region" description="Helical" evidence="6">
    <location>
        <begin position="149"/>
        <end position="169"/>
    </location>
</feature>
<dbReference type="InParanoid" id="A0A1B1YXM0"/>
<feature type="transmembrane region" description="Helical" evidence="6">
    <location>
        <begin position="246"/>
        <end position="264"/>
    </location>
</feature>
<dbReference type="InterPro" id="IPR037185">
    <property type="entry name" value="EmrE-like"/>
</dbReference>
<feature type="transmembrane region" description="Helical" evidence="6">
    <location>
        <begin position="214"/>
        <end position="234"/>
    </location>
</feature>
<dbReference type="OrthoDB" id="5298131at2"/>
<feature type="transmembrane region" description="Helical" evidence="6">
    <location>
        <begin position="181"/>
        <end position="202"/>
    </location>
</feature>
<dbReference type="FunCoup" id="A0A1B1YXM0">
    <property type="interactions" value="105"/>
</dbReference>
<evidence type="ECO:0000313" key="8">
    <source>
        <dbReference type="EMBL" id="ANX05541.1"/>
    </source>
</evidence>
<dbReference type="Proteomes" id="UP000092952">
    <property type="component" value="Chromosome"/>
</dbReference>
<dbReference type="SUPFAM" id="SSF103481">
    <property type="entry name" value="Multidrug resistance efflux transporter EmrE"/>
    <property type="match status" value="2"/>
</dbReference>
<gene>
    <name evidence="8" type="ORF">PG2T_07520</name>
</gene>
<sequence>MSPRTAAGLFVLMVVLWGVNWPVMKVGLDYIPPFHFALLRMTLGAVTMFAVAALAGELRLPVRQDWPIVLSIGLIQMGTFMVLSLLGLRFVGSGRAAILAYTTPLWVLPLSVWVLKERLSGGKIAGFVLGLAGVAVLFNPVGFDWGDRRVLLGNGLLLLGAALWALQIVHVRTHRWVGTPLSLLPWQQTVAVLLLAPLAIMFEPNATIRWTPESIAILAYNGPLTSGLCFWILLTVTRALPAVTTSIGSLATPLVGMLAGAWWLGEPLSATNTGGLALIGGAVAMLVLSEAWSRRA</sequence>
<keyword evidence="9" id="KW-1185">Reference proteome</keyword>
<feature type="transmembrane region" description="Helical" evidence="6">
    <location>
        <begin position="270"/>
        <end position="288"/>
    </location>
</feature>
<evidence type="ECO:0000313" key="9">
    <source>
        <dbReference type="Proteomes" id="UP000092952"/>
    </source>
</evidence>
<name>A0A1B1YXM0_9GAMM</name>
<dbReference type="AlphaFoldDB" id="A0A1B1YXM0"/>
<evidence type="ECO:0000256" key="6">
    <source>
        <dbReference type="SAM" id="Phobius"/>
    </source>
</evidence>
<keyword evidence="2" id="KW-1003">Cell membrane</keyword>
<evidence type="ECO:0000256" key="5">
    <source>
        <dbReference type="ARBA" id="ARBA00023136"/>
    </source>
</evidence>
<feature type="transmembrane region" description="Helical" evidence="6">
    <location>
        <begin position="124"/>
        <end position="143"/>
    </location>
</feature>
<feature type="transmembrane region" description="Helical" evidence="6">
    <location>
        <begin position="96"/>
        <end position="115"/>
    </location>
</feature>
<dbReference type="Pfam" id="PF00892">
    <property type="entry name" value="EamA"/>
    <property type="match status" value="2"/>
</dbReference>